<dbReference type="Proteomes" id="UP000031549">
    <property type="component" value="Unassembled WGS sequence"/>
</dbReference>
<comment type="caution">
    <text evidence="1">The sequence shown here is derived from an EMBL/GenBank/DDBJ whole genome shotgun (WGS) entry which is preliminary data.</text>
</comment>
<organism evidence="1 2">
    <name type="scientific">Hassallia byssoidea VB512170</name>
    <dbReference type="NCBI Taxonomy" id="1304833"/>
    <lineage>
        <taxon>Bacteria</taxon>
        <taxon>Bacillati</taxon>
        <taxon>Cyanobacteriota</taxon>
        <taxon>Cyanophyceae</taxon>
        <taxon>Nostocales</taxon>
        <taxon>Tolypothrichaceae</taxon>
        <taxon>Hassallia</taxon>
    </lineage>
</organism>
<proteinExistence type="predicted"/>
<gene>
    <name evidence="1" type="ORF">PI95_032870</name>
</gene>
<dbReference type="RefSeq" id="WP_039737209.1">
    <property type="nucleotide sequence ID" value="NZ_JTCM02000159.1"/>
</dbReference>
<dbReference type="EMBL" id="JTCM02000159">
    <property type="protein sequence ID" value="NEU77164.1"/>
    <property type="molecule type" value="Genomic_DNA"/>
</dbReference>
<sequence length="111" mass="13286">MSYKIRRLHSHLKVCKSIEAEKSWQIEENVEVLKEEIERLNLELRYKSYELEKMKQSRDMEQEVYTLITSMLLKIDDQNELAKSLLACDRLIDNVLAELFDAIYIYNSKIN</sequence>
<protein>
    <submittedName>
        <fullName evidence="1">Uncharacterized protein</fullName>
    </submittedName>
</protein>
<evidence type="ECO:0000313" key="2">
    <source>
        <dbReference type="Proteomes" id="UP000031549"/>
    </source>
</evidence>
<dbReference type="AlphaFoldDB" id="A0A846HL85"/>
<accession>A0A846HL85</accession>
<reference evidence="1 2" key="1">
    <citation type="journal article" date="2015" name="Genome Announc.">
        <title>Draft Genome Sequence of Cyanobacterium Hassallia byssoidea Strain VB512170, Isolated from Monuments in India.</title>
        <authorList>
            <person name="Singh D."/>
            <person name="Chandrababunaidu M.M."/>
            <person name="Panda A."/>
            <person name="Sen D."/>
            <person name="Bhattacharyya S."/>
            <person name="Adhikary S.P."/>
            <person name="Tripathy S."/>
        </authorList>
    </citation>
    <scope>NUCLEOTIDE SEQUENCE [LARGE SCALE GENOMIC DNA]</scope>
    <source>
        <strain evidence="1 2">VB512170</strain>
    </source>
</reference>
<name>A0A846HL85_9CYAN</name>
<evidence type="ECO:0000313" key="1">
    <source>
        <dbReference type="EMBL" id="NEU77164.1"/>
    </source>
</evidence>
<keyword evidence="2" id="KW-1185">Reference proteome</keyword>